<keyword evidence="9" id="KW-0378">Hydrolase</keyword>
<keyword evidence="11" id="KW-0482">Metalloprotease</keyword>
<dbReference type="Pfam" id="PF09127">
    <property type="entry name" value="Leuk-A4-hydro_C"/>
    <property type="match status" value="1"/>
</dbReference>
<evidence type="ECO:0000313" key="18">
    <source>
        <dbReference type="Proteomes" id="UP000240572"/>
    </source>
</evidence>
<feature type="compositionally biased region" description="Basic and acidic residues" evidence="15">
    <location>
        <begin position="33"/>
        <end position="45"/>
    </location>
</feature>
<keyword evidence="6" id="KW-0963">Cytoplasm</keyword>
<feature type="binding site" evidence="13">
    <location>
        <begin position="293"/>
        <end position="298"/>
    </location>
    <ligand>
        <name>a peptide</name>
        <dbReference type="ChEBI" id="CHEBI:60466"/>
    </ligand>
</feature>
<dbReference type="SUPFAM" id="SSF55486">
    <property type="entry name" value="Metalloproteases ('zincins'), catalytic domain"/>
    <property type="match status" value="1"/>
</dbReference>
<dbReference type="PANTHER" id="PTHR45726:SF3">
    <property type="entry name" value="LEUKOTRIENE A-4 HYDROLASE"/>
    <property type="match status" value="1"/>
</dbReference>
<dbReference type="GO" id="GO:0008237">
    <property type="term" value="F:metallopeptidase activity"/>
    <property type="evidence" value="ECO:0007669"/>
    <property type="project" value="UniProtKB-KW"/>
</dbReference>
<comment type="cofactor">
    <cofactor evidence="14">
        <name>Zn(2+)</name>
        <dbReference type="ChEBI" id="CHEBI:29105"/>
    </cofactor>
    <text evidence="14">Binds 1 zinc ion per subunit.</text>
</comment>
<feature type="binding site" evidence="14">
    <location>
        <position position="345"/>
    </location>
    <ligand>
        <name>Zn(2+)</name>
        <dbReference type="ChEBI" id="CHEBI:29105"/>
        <note>catalytic</note>
    </ligand>
</feature>
<evidence type="ECO:0000256" key="7">
    <source>
        <dbReference type="ARBA" id="ARBA00022670"/>
    </source>
</evidence>
<dbReference type="InterPro" id="IPR034015">
    <property type="entry name" value="M1_LTA4H"/>
</dbReference>
<dbReference type="CDD" id="cd09599">
    <property type="entry name" value="M1_LTA4H"/>
    <property type="match status" value="1"/>
</dbReference>
<keyword evidence="10 14" id="KW-0862">Zinc</keyword>
<evidence type="ECO:0000256" key="12">
    <source>
        <dbReference type="PIRSR" id="PIRSR634015-1"/>
    </source>
</evidence>
<feature type="active site" description="Proton acceptor" evidence="12">
    <location>
        <position position="323"/>
    </location>
</feature>
<keyword evidence="17" id="KW-0031">Aminopeptidase</keyword>
<comment type="caution">
    <text evidence="17">The sequence shown here is derived from an EMBL/GenBank/DDBJ whole genome shotgun (WGS) entry which is preliminary data.</text>
</comment>
<dbReference type="InterPro" id="IPR027268">
    <property type="entry name" value="Peptidase_M4/M1_CTD_sf"/>
</dbReference>
<comment type="similarity">
    <text evidence="3">Belongs to the peptidase M1 family.</text>
</comment>
<feature type="region of interest" description="Disordered" evidence="15">
    <location>
        <begin position="23"/>
        <end position="45"/>
    </location>
</feature>
<feature type="binding site" evidence="13">
    <location>
        <begin position="583"/>
        <end position="585"/>
    </location>
    <ligand>
        <name>a peptide</name>
        <dbReference type="ChEBI" id="CHEBI:60466"/>
    </ligand>
</feature>
<dbReference type="GO" id="GO:0005737">
    <property type="term" value="C:cytoplasm"/>
    <property type="evidence" value="ECO:0007669"/>
    <property type="project" value="UniProtKB-SubCell"/>
</dbReference>
<dbReference type="InterPro" id="IPR049980">
    <property type="entry name" value="LTA4H_cat"/>
</dbReference>
<proteinExistence type="inferred from homology"/>
<evidence type="ECO:0000256" key="5">
    <source>
        <dbReference type="ARBA" id="ARBA00015611"/>
    </source>
</evidence>
<dbReference type="InterPro" id="IPR042097">
    <property type="entry name" value="Aminopeptidase_N-like_N_sf"/>
</dbReference>
<keyword evidence="8 14" id="KW-0479">Metal-binding</keyword>
<feature type="active site" description="Proton donor" evidence="12">
    <location>
        <position position="410"/>
    </location>
</feature>
<reference evidence="17 18" key="1">
    <citation type="submission" date="2018-03" db="EMBL/GenBank/DDBJ databases">
        <title>Genomic Encyclopedia of Type Strains, Phase III (KMG-III): the genomes of soil and plant-associated and newly described type strains.</title>
        <authorList>
            <person name="Whitman W."/>
        </authorList>
    </citation>
    <scope>NUCLEOTIDE SEQUENCE [LARGE SCALE GENOMIC DNA]</scope>
    <source>
        <strain evidence="17 18">CGMCC 1.12700</strain>
    </source>
</reference>
<evidence type="ECO:0000256" key="3">
    <source>
        <dbReference type="ARBA" id="ARBA00010136"/>
    </source>
</evidence>
<feature type="binding site" evidence="13">
    <location>
        <begin position="166"/>
        <end position="168"/>
    </location>
    <ligand>
        <name>a peptide</name>
        <dbReference type="ChEBI" id="CHEBI:60466"/>
    </ligand>
</feature>
<dbReference type="Pfam" id="PF01433">
    <property type="entry name" value="Peptidase_M1"/>
    <property type="match status" value="1"/>
</dbReference>
<dbReference type="Proteomes" id="UP000240572">
    <property type="component" value="Unassembled WGS sequence"/>
</dbReference>
<evidence type="ECO:0000256" key="14">
    <source>
        <dbReference type="PIRSR" id="PIRSR634015-3"/>
    </source>
</evidence>
<evidence type="ECO:0000259" key="16">
    <source>
        <dbReference type="SMART" id="SM01263"/>
    </source>
</evidence>
<feature type="domain" description="Peptidase M1 leukotriene A4 hydrolase/aminopeptidase C-terminal" evidence="16">
    <location>
        <begin position="489"/>
        <end position="627"/>
    </location>
</feature>
<dbReference type="PANTHER" id="PTHR45726">
    <property type="entry name" value="LEUKOTRIENE A-4 HYDROLASE"/>
    <property type="match status" value="1"/>
</dbReference>
<dbReference type="InterPro" id="IPR016024">
    <property type="entry name" value="ARM-type_fold"/>
</dbReference>
<dbReference type="EMBL" id="PYGD01000009">
    <property type="protein sequence ID" value="PSK90073.1"/>
    <property type="molecule type" value="Genomic_DNA"/>
</dbReference>
<evidence type="ECO:0000256" key="10">
    <source>
        <dbReference type="ARBA" id="ARBA00022833"/>
    </source>
</evidence>
<dbReference type="FunFam" id="3.30.2010.30:FF:000001">
    <property type="entry name" value="Leukotriene A(4) hydrolase"/>
    <property type="match status" value="1"/>
</dbReference>
<sequence>MNKNVLLYPLAGLLSLTACQSGNEKNGAGQASETKKTDEKGKDYHTLSNADSVRVTHLNLNIRVDFDKKKISGSAHWDFNNAQKAGDIVFDTQDLTIDSVILDDGSKADFNLAKADPILGSALRIPLKLGNKALTIYYQTGANPVALQWLEPAQTFGKKTPFLYTQSESIYARSWIPCQDGPGIRYTYDATVHVPKGLLALMSAENPQKKSADGTYTFKMDKPVPAYLMALAVGDIAFQPVDERTGVYAEPSILGKARKELEDMGTMVHTAENLYGPYRWGRYDVLILPSGFPIGGMENPKLTFSTPTILAGDKSLVNLIAHELAHNWSGNLVTNATWNDFWLNEGFTVYFERRITEATYDKDYADMLWELGYQDLAATVNDLGKDSKDTWLKLDLKGRDPDVGLTDVAYEKGAAFLYLIERTVGRENMDKFLRGYFDSHAFKTINTEDFLVYLYDNLLKQNSEWQKKINIDAWVYAPGIPADYPHADQVRFKKAEAQNQAFLNGTAAAQLQTKGWSTYEWMHFLRLLPKDLSAEKMADLDKTFHFTQTGNSEIADLWFLLAIRAKYAAAYPAMKSFLYVTGRQKFLEPLYKAMIATPEGIVMAKEIYQKARPNYHPLAQKTIDEILKDK</sequence>
<feature type="binding site" evidence="14">
    <location>
        <position position="326"/>
    </location>
    <ligand>
        <name>Zn(2+)</name>
        <dbReference type="ChEBI" id="CHEBI:29105"/>
        <note>catalytic</note>
    </ligand>
</feature>
<dbReference type="SUPFAM" id="SSF48371">
    <property type="entry name" value="ARM repeat"/>
    <property type="match status" value="1"/>
</dbReference>
<feature type="binding site" evidence="14">
    <location>
        <position position="322"/>
    </location>
    <ligand>
        <name>Zn(2+)</name>
        <dbReference type="ChEBI" id="CHEBI:29105"/>
        <note>catalytic</note>
    </ligand>
</feature>
<dbReference type="InterPro" id="IPR045357">
    <property type="entry name" value="Aminopeptidase_N-like_N"/>
</dbReference>
<dbReference type="Gene3D" id="2.60.40.1730">
    <property type="entry name" value="tricorn interacting facor f3 domain"/>
    <property type="match status" value="1"/>
</dbReference>
<dbReference type="PRINTS" id="PR00756">
    <property type="entry name" value="ALADIPTASE"/>
</dbReference>
<evidence type="ECO:0000256" key="4">
    <source>
        <dbReference type="ARBA" id="ARBA00012564"/>
    </source>
</evidence>
<dbReference type="Gene3D" id="1.25.40.320">
    <property type="entry name" value="Peptidase M1, leukotriene A4 hydrolase/aminopeptidase C-terminal domain"/>
    <property type="match status" value="1"/>
</dbReference>
<comment type="catalytic activity">
    <reaction evidence="1">
        <text>Release of an N-terminal amino acid, Xaa-|-Yaa- from a peptide, amide or arylamide. Xaa is preferably Ala, but may be most amino acids including Pro (slow action). When a terminal hydrophobic residue is followed by a prolyl residue, the two may be released as an intact Xaa-Pro dipeptide.</text>
        <dbReference type="EC" id="3.4.11.2"/>
    </reaction>
</comment>
<dbReference type="AlphaFoldDB" id="A0A2P8CYN5"/>
<dbReference type="Gene3D" id="3.30.2010.30">
    <property type="match status" value="1"/>
</dbReference>
<feature type="compositionally biased region" description="Polar residues" evidence="15">
    <location>
        <begin position="23"/>
        <end position="32"/>
    </location>
</feature>
<evidence type="ECO:0000256" key="6">
    <source>
        <dbReference type="ARBA" id="ARBA00022490"/>
    </source>
</evidence>
<dbReference type="Pfam" id="PF17900">
    <property type="entry name" value="Peptidase_M1_N"/>
    <property type="match status" value="1"/>
</dbReference>
<dbReference type="SMART" id="SM01263">
    <property type="entry name" value="Leuk-A4-hydro_C"/>
    <property type="match status" value="1"/>
</dbReference>
<dbReference type="PROSITE" id="PS51257">
    <property type="entry name" value="PROKAR_LIPOPROTEIN"/>
    <property type="match status" value="1"/>
</dbReference>
<protein>
    <recommendedName>
        <fullName evidence="5">Aminopeptidase N</fullName>
        <ecNumber evidence="4">3.4.11.2</ecNumber>
    </recommendedName>
</protein>
<evidence type="ECO:0000256" key="11">
    <source>
        <dbReference type="ARBA" id="ARBA00023049"/>
    </source>
</evidence>
<evidence type="ECO:0000256" key="1">
    <source>
        <dbReference type="ARBA" id="ARBA00000098"/>
    </source>
</evidence>
<dbReference type="GO" id="GO:0008270">
    <property type="term" value="F:zinc ion binding"/>
    <property type="evidence" value="ECO:0007669"/>
    <property type="project" value="InterPro"/>
</dbReference>
<dbReference type="GO" id="GO:0006508">
    <property type="term" value="P:proteolysis"/>
    <property type="evidence" value="ECO:0007669"/>
    <property type="project" value="UniProtKB-KW"/>
</dbReference>
<dbReference type="OrthoDB" id="100605at2"/>
<dbReference type="InterPro" id="IPR015211">
    <property type="entry name" value="Peptidase_M1_C"/>
</dbReference>
<organism evidence="17 18">
    <name type="scientific">Taibaiella chishuiensis</name>
    <dbReference type="NCBI Taxonomy" id="1434707"/>
    <lineage>
        <taxon>Bacteria</taxon>
        <taxon>Pseudomonadati</taxon>
        <taxon>Bacteroidota</taxon>
        <taxon>Chitinophagia</taxon>
        <taxon>Chitinophagales</taxon>
        <taxon>Chitinophagaceae</taxon>
        <taxon>Taibaiella</taxon>
    </lineage>
</organism>
<dbReference type="InterPro" id="IPR038502">
    <property type="entry name" value="M1_LTA-4_hydro/amino_C_sf"/>
</dbReference>
<dbReference type="RefSeq" id="WP_106524418.1">
    <property type="nucleotide sequence ID" value="NZ_PYGD01000009.1"/>
</dbReference>
<gene>
    <name evidence="17" type="ORF">B0I18_10979</name>
</gene>
<keyword evidence="18" id="KW-1185">Reference proteome</keyword>
<dbReference type="InterPro" id="IPR014782">
    <property type="entry name" value="Peptidase_M1_dom"/>
</dbReference>
<evidence type="ECO:0000256" key="15">
    <source>
        <dbReference type="SAM" id="MobiDB-lite"/>
    </source>
</evidence>
<dbReference type="SUPFAM" id="SSF63737">
    <property type="entry name" value="Leukotriene A4 hydrolase N-terminal domain"/>
    <property type="match status" value="1"/>
</dbReference>
<evidence type="ECO:0000256" key="2">
    <source>
        <dbReference type="ARBA" id="ARBA00004496"/>
    </source>
</evidence>
<evidence type="ECO:0000313" key="17">
    <source>
        <dbReference type="EMBL" id="PSK90073.1"/>
    </source>
</evidence>
<dbReference type="InterPro" id="IPR001930">
    <property type="entry name" value="Peptidase_M1"/>
</dbReference>
<evidence type="ECO:0000256" key="13">
    <source>
        <dbReference type="PIRSR" id="PIRSR634015-2"/>
    </source>
</evidence>
<dbReference type="EC" id="3.4.11.2" evidence="4"/>
<dbReference type="Gene3D" id="1.10.390.10">
    <property type="entry name" value="Neutral Protease Domain 2"/>
    <property type="match status" value="1"/>
</dbReference>
<accession>A0A2P8CYN5</accession>
<evidence type="ECO:0000256" key="8">
    <source>
        <dbReference type="ARBA" id="ARBA00022723"/>
    </source>
</evidence>
<dbReference type="GO" id="GO:0016285">
    <property type="term" value="F:alanyl aminopeptidase activity"/>
    <property type="evidence" value="ECO:0007669"/>
    <property type="project" value="UniProtKB-EC"/>
</dbReference>
<keyword evidence="7" id="KW-0645">Protease</keyword>
<name>A0A2P8CYN5_9BACT</name>
<evidence type="ECO:0000256" key="9">
    <source>
        <dbReference type="ARBA" id="ARBA00022801"/>
    </source>
</evidence>
<comment type="subcellular location">
    <subcellularLocation>
        <location evidence="2">Cytoplasm</location>
    </subcellularLocation>
</comment>